<dbReference type="SUPFAM" id="SSF103473">
    <property type="entry name" value="MFS general substrate transporter"/>
    <property type="match status" value="1"/>
</dbReference>
<dbReference type="AlphaFoldDB" id="A0A3L7ASC8"/>
<dbReference type="EMBL" id="RCUY01000009">
    <property type="protein sequence ID" value="RLP82338.1"/>
    <property type="molecule type" value="Genomic_DNA"/>
</dbReference>
<feature type="transmembrane region" description="Helical" evidence="1">
    <location>
        <begin position="160"/>
        <end position="186"/>
    </location>
</feature>
<evidence type="ECO:0000256" key="1">
    <source>
        <dbReference type="SAM" id="Phobius"/>
    </source>
</evidence>
<feature type="transmembrane region" description="Helical" evidence="1">
    <location>
        <begin position="245"/>
        <end position="263"/>
    </location>
</feature>
<dbReference type="Gene3D" id="1.20.1250.20">
    <property type="entry name" value="MFS general substrate transporter like domains"/>
    <property type="match status" value="1"/>
</dbReference>
<organism evidence="2 3">
    <name type="scientific">Mycetocola lacteus</name>
    <dbReference type="NCBI Taxonomy" id="76637"/>
    <lineage>
        <taxon>Bacteria</taxon>
        <taxon>Bacillati</taxon>
        <taxon>Actinomycetota</taxon>
        <taxon>Actinomycetes</taxon>
        <taxon>Micrococcales</taxon>
        <taxon>Microbacteriaceae</taxon>
        <taxon>Mycetocola</taxon>
    </lineage>
</organism>
<comment type="caution">
    <text evidence="2">The sequence shown here is derived from an EMBL/GenBank/DDBJ whole genome shotgun (WGS) entry which is preliminary data.</text>
</comment>
<reference evidence="2 3" key="1">
    <citation type="submission" date="2018-10" db="EMBL/GenBank/DDBJ databases">
        <authorList>
            <person name="Li J."/>
        </authorList>
    </citation>
    <scope>NUCLEOTIDE SEQUENCE [LARGE SCALE GENOMIC DNA]</scope>
    <source>
        <strain evidence="2 3">JCM 11654</strain>
    </source>
</reference>
<feature type="transmembrane region" description="Helical" evidence="1">
    <location>
        <begin position="68"/>
        <end position="86"/>
    </location>
</feature>
<feature type="transmembrane region" description="Helical" evidence="1">
    <location>
        <begin position="135"/>
        <end position="154"/>
    </location>
</feature>
<feature type="transmembrane region" description="Helical" evidence="1">
    <location>
        <begin position="299"/>
        <end position="321"/>
    </location>
</feature>
<feature type="transmembrane region" description="Helical" evidence="1">
    <location>
        <begin position="92"/>
        <end position="114"/>
    </location>
</feature>
<evidence type="ECO:0000313" key="2">
    <source>
        <dbReference type="EMBL" id="RLP82338.1"/>
    </source>
</evidence>
<keyword evidence="1" id="KW-1133">Transmembrane helix</keyword>
<dbReference type="InterPro" id="IPR036259">
    <property type="entry name" value="MFS_trans_sf"/>
</dbReference>
<sequence>MKLGIRGQLGIFSALFAAGMWMSKIAQPLYFEQRGALVAFGIGYAVMAVAGGFSFIWGVTADRIGGLWSVRIGTALYGIGIAGRIFTDTVPVIVFSAISGVGASMAMVAIRPWVRSTVTQQEIPRVVGARNLGNQTGVLIGTVGASAIFALSLRGSVEPAAALIIAPVLIVAAFIWVLVCPVVTLPGEPVGASTGPHQAPPDRRGRYLALRLTMIGLLSGFYISLTVPYLPLVFTDSGASASQSALVIGMMSVVQMGISWILARRKAGFRPLALFIVSEISTGLLTLAAVLALGLGPGLLAVIFIARAAFVSLAVVAEETIQYAVMPRESAGFMFGISQTAFLVGDALGGAVGAPLWIAGGAAGLLTTAGIITLVNALVLPLLLKRMIPKR</sequence>
<feature type="transmembrane region" description="Helical" evidence="1">
    <location>
        <begin position="364"/>
        <end position="384"/>
    </location>
</feature>
<dbReference type="InterPro" id="IPR011701">
    <property type="entry name" value="MFS"/>
</dbReference>
<keyword evidence="1" id="KW-0812">Transmembrane</keyword>
<feature type="transmembrane region" description="Helical" evidence="1">
    <location>
        <begin position="36"/>
        <end position="56"/>
    </location>
</feature>
<keyword evidence="1" id="KW-0472">Membrane</keyword>
<feature type="transmembrane region" description="Helical" evidence="1">
    <location>
        <begin position="333"/>
        <end position="358"/>
    </location>
</feature>
<name>A0A3L7ASC8_9MICO</name>
<gene>
    <name evidence="2" type="ORF">D9V34_11160</name>
</gene>
<dbReference type="Pfam" id="PF07690">
    <property type="entry name" value="MFS_1"/>
    <property type="match status" value="1"/>
</dbReference>
<feature type="transmembrane region" description="Helical" evidence="1">
    <location>
        <begin position="207"/>
        <end position="225"/>
    </location>
</feature>
<dbReference type="GO" id="GO:0022857">
    <property type="term" value="F:transmembrane transporter activity"/>
    <property type="evidence" value="ECO:0007669"/>
    <property type="project" value="InterPro"/>
</dbReference>
<accession>A0A3L7ASC8</accession>
<feature type="transmembrane region" description="Helical" evidence="1">
    <location>
        <begin position="272"/>
        <end position="293"/>
    </location>
</feature>
<dbReference type="RefSeq" id="WP_121688869.1">
    <property type="nucleotide sequence ID" value="NZ_RCUY01000009.1"/>
</dbReference>
<keyword evidence="3" id="KW-1185">Reference proteome</keyword>
<protein>
    <submittedName>
        <fullName evidence="2">MFS transporter</fullName>
    </submittedName>
</protein>
<dbReference type="Proteomes" id="UP000269438">
    <property type="component" value="Unassembled WGS sequence"/>
</dbReference>
<dbReference type="OrthoDB" id="4935358at2"/>
<proteinExistence type="predicted"/>
<evidence type="ECO:0000313" key="3">
    <source>
        <dbReference type="Proteomes" id="UP000269438"/>
    </source>
</evidence>